<feature type="region of interest" description="Disordered" evidence="9">
    <location>
        <begin position="768"/>
        <end position="790"/>
    </location>
</feature>
<dbReference type="Pfam" id="PF00856">
    <property type="entry name" value="SET"/>
    <property type="match status" value="1"/>
</dbReference>
<feature type="region of interest" description="Disordered" evidence="9">
    <location>
        <begin position="357"/>
        <end position="402"/>
    </location>
</feature>
<dbReference type="PROSITE" id="PS50867">
    <property type="entry name" value="PRE_SET"/>
    <property type="match status" value="1"/>
</dbReference>
<dbReference type="InterPro" id="IPR001487">
    <property type="entry name" value="Bromodomain"/>
</dbReference>
<feature type="region of interest" description="Disordered" evidence="9">
    <location>
        <begin position="209"/>
        <end position="233"/>
    </location>
</feature>
<evidence type="ECO:0000256" key="6">
    <source>
        <dbReference type="ARBA" id="ARBA00022723"/>
    </source>
</evidence>
<dbReference type="SUPFAM" id="SSF82199">
    <property type="entry name" value="SET domain"/>
    <property type="match status" value="1"/>
</dbReference>
<evidence type="ECO:0000256" key="3">
    <source>
        <dbReference type="ARBA" id="ARBA00022603"/>
    </source>
</evidence>
<feature type="domain" description="Pre-SET" evidence="11">
    <location>
        <begin position="1268"/>
        <end position="1355"/>
    </location>
</feature>
<dbReference type="InterPro" id="IPR007728">
    <property type="entry name" value="Pre-SET_dom"/>
</dbReference>
<feature type="compositionally biased region" description="Polar residues" evidence="9">
    <location>
        <begin position="1166"/>
        <end position="1182"/>
    </location>
</feature>
<feature type="domain" description="Post-SET" evidence="12">
    <location>
        <begin position="1503"/>
        <end position="1519"/>
    </location>
</feature>
<dbReference type="Proteomes" id="UP000751190">
    <property type="component" value="Unassembled WGS sequence"/>
</dbReference>
<dbReference type="SMART" id="SM00508">
    <property type="entry name" value="PostSET"/>
    <property type="match status" value="1"/>
</dbReference>
<dbReference type="GO" id="GO:0042054">
    <property type="term" value="F:histone methyltransferase activity"/>
    <property type="evidence" value="ECO:0007669"/>
    <property type="project" value="InterPro"/>
</dbReference>
<dbReference type="InterPro" id="IPR001214">
    <property type="entry name" value="SET_dom"/>
</dbReference>
<feature type="region of interest" description="Disordered" evidence="9">
    <location>
        <begin position="422"/>
        <end position="467"/>
    </location>
</feature>
<comment type="subcellular location">
    <subcellularLocation>
        <location evidence="1">Chromosome</location>
    </subcellularLocation>
</comment>
<keyword evidence="4" id="KW-0808">Transferase</keyword>
<dbReference type="PROSITE" id="PS50868">
    <property type="entry name" value="POST_SET"/>
    <property type="match status" value="1"/>
</dbReference>
<evidence type="ECO:0000259" key="10">
    <source>
        <dbReference type="PROSITE" id="PS50280"/>
    </source>
</evidence>
<evidence type="ECO:0000259" key="12">
    <source>
        <dbReference type="PROSITE" id="PS50868"/>
    </source>
</evidence>
<feature type="compositionally biased region" description="Low complexity" evidence="9">
    <location>
        <begin position="281"/>
        <end position="290"/>
    </location>
</feature>
<dbReference type="InterPro" id="IPR003616">
    <property type="entry name" value="Post-SET_dom"/>
</dbReference>
<dbReference type="SMART" id="SM00297">
    <property type="entry name" value="BROMO"/>
    <property type="match status" value="1"/>
</dbReference>
<dbReference type="PANTHER" id="PTHR46223">
    <property type="entry name" value="HISTONE-LYSINE N-METHYLTRANSFERASE SUV39H"/>
    <property type="match status" value="1"/>
</dbReference>
<dbReference type="SUPFAM" id="SSF47370">
    <property type="entry name" value="Bromodomain"/>
    <property type="match status" value="1"/>
</dbReference>
<feature type="region of interest" description="Disordered" evidence="9">
    <location>
        <begin position="986"/>
        <end position="1007"/>
    </location>
</feature>
<evidence type="ECO:0000256" key="5">
    <source>
        <dbReference type="ARBA" id="ARBA00022691"/>
    </source>
</evidence>
<feature type="compositionally biased region" description="Basic and acidic residues" evidence="9">
    <location>
        <begin position="1142"/>
        <end position="1155"/>
    </location>
</feature>
<evidence type="ECO:0000256" key="9">
    <source>
        <dbReference type="SAM" id="MobiDB-lite"/>
    </source>
</evidence>
<gene>
    <name evidence="13" type="ORF">KFE25_010191</name>
</gene>
<dbReference type="Gene3D" id="1.20.920.10">
    <property type="entry name" value="Bromodomain-like"/>
    <property type="match status" value="1"/>
</dbReference>
<dbReference type="SMART" id="SM00317">
    <property type="entry name" value="SET"/>
    <property type="match status" value="1"/>
</dbReference>
<feature type="region of interest" description="Disordered" evidence="9">
    <location>
        <begin position="587"/>
        <end position="607"/>
    </location>
</feature>
<feature type="domain" description="SET" evidence="10">
    <location>
        <begin position="1358"/>
        <end position="1493"/>
    </location>
</feature>
<feature type="region of interest" description="Disordered" evidence="9">
    <location>
        <begin position="1230"/>
        <end position="1252"/>
    </location>
</feature>
<dbReference type="GO" id="GO:0032259">
    <property type="term" value="P:methylation"/>
    <property type="evidence" value="ECO:0007669"/>
    <property type="project" value="UniProtKB-KW"/>
</dbReference>
<dbReference type="OrthoDB" id="308383at2759"/>
<keyword evidence="3" id="KW-0489">Methyltransferase</keyword>
<organism evidence="13 14">
    <name type="scientific">Diacronema lutheri</name>
    <name type="common">Unicellular marine alga</name>
    <name type="synonym">Monochrysis lutheri</name>
    <dbReference type="NCBI Taxonomy" id="2081491"/>
    <lineage>
        <taxon>Eukaryota</taxon>
        <taxon>Haptista</taxon>
        <taxon>Haptophyta</taxon>
        <taxon>Pavlovophyceae</taxon>
        <taxon>Pavlovales</taxon>
        <taxon>Pavlovaceae</taxon>
        <taxon>Diacronema</taxon>
    </lineage>
</organism>
<evidence type="ECO:0000256" key="7">
    <source>
        <dbReference type="ARBA" id="ARBA00022833"/>
    </source>
</evidence>
<feature type="compositionally biased region" description="Basic and acidic residues" evidence="9">
    <location>
        <begin position="149"/>
        <end position="162"/>
    </location>
</feature>
<comment type="caution">
    <text evidence="13">The sequence shown here is derived from an EMBL/GenBank/DDBJ whole genome shotgun (WGS) entry which is preliminary data.</text>
</comment>
<dbReference type="GO" id="GO:0005694">
    <property type="term" value="C:chromosome"/>
    <property type="evidence" value="ECO:0007669"/>
    <property type="project" value="UniProtKB-SubCell"/>
</dbReference>
<proteinExistence type="predicted"/>
<evidence type="ECO:0000256" key="1">
    <source>
        <dbReference type="ARBA" id="ARBA00004286"/>
    </source>
</evidence>
<dbReference type="InterPro" id="IPR050973">
    <property type="entry name" value="H3K9_Histone-Lys_N-MTase"/>
</dbReference>
<dbReference type="Pfam" id="PF05033">
    <property type="entry name" value="Pre-SET"/>
    <property type="match status" value="1"/>
</dbReference>
<evidence type="ECO:0000256" key="8">
    <source>
        <dbReference type="ARBA" id="ARBA00023117"/>
    </source>
</evidence>
<sequence length="1519" mass="156857">MAAPSAAQERVFRKRGAPAPFVPEPVAYRNAPRAKPLVDELSAVLSKLVRRDEHSWLYEPFDPARPELYAPTQLAARAAVVPPPLHFCTLRERLGAGAYVDVAAFRADFLAVVDGAAERNAPSTAVHSASVRLRAYGLDELARAEARAVKRAQQQRDADERRRHARARAAQAEAAAAADARAAAAAARRSAADGGGGVGGAALHAQALAQAQAQARKRARGPPAATGGGAPPTVRVLLGGMLFELTPPPQLQPQPQLPARGGGAERALAFVPLPASAPLPAGAAPPRASPQLHPPPLGSSAPGSALWWVQAENCAHGRGRPFGWMPGDGSYSEYRTRMRLEAEAALAGAAGAALPADAPAGGASGTHAPAADDADGTASAGPAPAQADALASLPPAPPEWHPGWRHAIAREQARALPPAHLRCAAGKPHDGEPHDGGLVPSSRPPSPAPREPRAAGSSSAGGGMARATTSLGHVQSSLRPLYEDGRAPLYATRTLPWLFERPAARALDGAVEAECAAARRAWAGTGVRGCGLRAACALLHSTSLPRQVQWAERELPGMRRARTPCLTAVDGGRFAVYLGSYRRARTAGAGDASAPPPRAHGAATASGSRARAGAGACDEGWEGSDDNFDVGADAERVGACEEWEEALDAAGADAAQLEDGTCGARGAPAHPPVYAIVTGYHCRRPVLLLHGRCQLQCRLLGAESGADAAADTEMVRVLWASGRVSRERRARFVPPTPPAPRALEPGVSGWAGNAAAADLPAAPSVLSERPSACSARKAPAQPPAPPTRTPRGVAAVAAAETWAGALGALAADASVAAALGGAGALRELVADLQAERARWGFAAARLEAGLPCPPSHSMASLSVSQRFSSRLPRWRAVGAEDEGDAQAACAGGSAQVRVAWLLALLTGDAPPVGTAMLMPPHAHTPGATACPRVLAPCGARDAAEAPAAAAATPLAHSREHAAVARDLPSAHRAVGASLARLAAIGSDGGEPQRAGGPAQPPHSARPPSLKLLPPELMALGRLSAKHARGVWLLHALRDAVAQRLRDALGADGAHRTALLAVVTGLPPPPGAPGAFRIDDLTHGRACHRADHVPISAHNDRPALARGADGARGDGACEAEAEDGEKEEEEEEEEEEELPPFHYLHECDTLDLRDDAPPDADGASGAESTNARASRTIHGSLSPTLRAPAESRPRAALAVQMPAAARGANDAAADACAGGAGSADDVLCEPCSSPGDARRSPADDATRAPRARAAPRAPIALRMAAEFLAGCTCTGDCARSVHCACAAAAPPPMPAAGARERGGADAPPPPAEPPAAPGLCYSAAKRVVVPAGTPIYECNSRCGCSAECANRVLQLGSRARVSVFKTASKGWALRADERLRRGTFVCEYTGEVVSNDEAERRGERYDAIGFSTLYDLDYGAAAGALDEDGRPLVNVFTIDATYSCGVARFLNHSCEPNLHNYSVWVDNLDQAMPRIAFFAARDIAAGEELTFDYKYEMREEDRANAVPCQCGAPSCRRILY</sequence>
<dbReference type="PROSITE" id="PS50280">
    <property type="entry name" value="SET"/>
    <property type="match status" value="1"/>
</dbReference>
<feature type="region of interest" description="Disordered" evidence="9">
    <location>
        <begin position="1293"/>
        <end position="1313"/>
    </location>
</feature>
<feature type="region of interest" description="Disordered" evidence="9">
    <location>
        <begin position="1098"/>
        <end position="1193"/>
    </location>
</feature>
<keyword evidence="8" id="KW-0103">Bromodomain</keyword>
<dbReference type="GO" id="GO:0008270">
    <property type="term" value="F:zinc ion binding"/>
    <property type="evidence" value="ECO:0007669"/>
    <property type="project" value="InterPro"/>
</dbReference>
<keyword evidence="2" id="KW-0158">Chromosome</keyword>
<dbReference type="Gene3D" id="2.170.270.10">
    <property type="entry name" value="SET domain"/>
    <property type="match status" value="1"/>
</dbReference>
<evidence type="ECO:0000313" key="14">
    <source>
        <dbReference type="Proteomes" id="UP000751190"/>
    </source>
</evidence>
<reference evidence="13" key="1">
    <citation type="submission" date="2021-05" db="EMBL/GenBank/DDBJ databases">
        <title>The genome of the haptophyte Pavlova lutheri (Diacronema luteri, Pavlovales) - a model for lipid biosynthesis in eukaryotic algae.</title>
        <authorList>
            <person name="Hulatt C.J."/>
            <person name="Posewitz M.C."/>
        </authorList>
    </citation>
    <scope>NUCLEOTIDE SEQUENCE</scope>
    <source>
        <strain evidence="13">NIVA-4/92</strain>
    </source>
</reference>
<feature type="region of interest" description="Disordered" evidence="9">
    <location>
        <begin position="281"/>
        <end position="301"/>
    </location>
</feature>
<dbReference type="PANTHER" id="PTHR46223:SF3">
    <property type="entry name" value="HISTONE-LYSINE N-METHYLTRANSFERASE SET-23"/>
    <property type="match status" value="1"/>
</dbReference>
<feature type="compositionally biased region" description="Basic and acidic residues" evidence="9">
    <location>
        <begin position="1235"/>
        <end position="1246"/>
    </location>
</feature>
<dbReference type="EMBL" id="JAGTXO010000012">
    <property type="protein sequence ID" value="KAG8464823.1"/>
    <property type="molecule type" value="Genomic_DNA"/>
</dbReference>
<evidence type="ECO:0000256" key="2">
    <source>
        <dbReference type="ARBA" id="ARBA00022454"/>
    </source>
</evidence>
<dbReference type="InterPro" id="IPR036427">
    <property type="entry name" value="Bromodomain-like_sf"/>
</dbReference>
<protein>
    <recommendedName>
        <fullName evidence="15">Histone-lysine N-methyltransferase</fullName>
    </recommendedName>
</protein>
<dbReference type="InterPro" id="IPR046341">
    <property type="entry name" value="SET_dom_sf"/>
</dbReference>
<keyword evidence="14" id="KW-1185">Reference proteome</keyword>
<feature type="region of interest" description="Disordered" evidence="9">
    <location>
        <begin position="149"/>
        <end position="173"/>
    </location>
</feature>
<feature type="compositionally biased region" description="Low complexity" evidence="9">
    <location>
        <begin position="357"/>
        <end position="393"/>
    </location>
</feature>
<evidence type="ECO:0000313" key="13">
    <source>
        <dbReference type="EMBL" id="KAG8464823.1"/>
    </source>
</evidence>
<evidence type="ECO:0000259" key="11">
    <source>
        <dbReference type="PROSITE" id="PS50867"/>
    </source>
</evidence>
<feature type="compositionally biased region" description="Acidic residues" evidence="9">
    <location>
        <begin position="1116"/>
        <end position="1137"/>
    </location>
</feature>
<accession>A0A8J5XDK2</accession>
<evidence type="ECO:0008006" key="15">
    <source>
        <dbReference type="Google" id="ProtNLM"/>
    </source>
</evidence>
<keyword evidence="7" id="KW-0862">Zinc</keyword>
<evidence type="ECO:0000256" key="4">
    <source>
        <dbReference type="ARBA" id="ARBA00022679"/>
    </source>
</evidence>
<dbReference type="GO" id="GO:0005634">
    <property type="term" value="C:nucleus"/>
    <property type="evidence" value="ECO:0007669"/>
    <property type="project" value="InterPro"/>
</dbReference>
<keyword evidence="5" id="KW-0949">S-adenosyl-L-methionine</keyword>
<name>A0A8J5XDK2_DIALT</name>
<keyword evidence="6" id="KW-0479">Metal-binding</keyword>